<keyword evidence="2" id="KW-0472">Membrane</keyword>
<keyword evidence="2" id="KW-0812">Transmembrane</keyword>
<name>A0A1M4WFJ6_STRHI</name>
<protein>
    <submittedName>
        <fullName evidence="3">Uncharacterized protein</fullName>
    </submittedName>
</protein>
<evidence type="ECO:0000256" key="1">
    <source>
        <dbReference type="SAM" id="MobiDB-lite"/>
    </source>
</evidence>
<reference evidence="3 4" key="1">
    <citation type="submission" date="2016-11" db="EMBL/GenBank/DDBJ databases">
        <authorList>
            <person name="Jaros S."/>
            <person name="Januszkiewicz K."/>
            <person name="Wedrychowicz H."/>
        </authorList>
    </citation>
    <scope>NUCLEOTIDE SEQUENCE [LARGE SCALE GENOMIC DNA]</scope>
    <source>
        <strain evidence="3 4">DSM 44523</strain>
    </source>
</reference>
<gene>
    <name evidence="3" type="ORF">SAMN05444320_1011119</name>
</gene>
<keyword evidence="4" id="KW-1185">Reference proteome</keyword>
<accession>A0A1M4WFJ6</accession>
<feature type="transmembrane region" description="Helical" evidence="2">
    <location>
        <begin position="64"/>
        <end position="86"/>
    </location>
</feature>
<dbReference type="AlphaFoldDB" id="A0A1M4WFJ6"/>
<dbReference type="Proteomes" id="UP000184501">
    <property type="component" value="Unassembled WGS sequence"/>
</dbReference>
<sequence length="94" mass="9799">MRSNICPGRPKTKIHPTGLGSDDVQARAGDTKLVPVGVTLFGIGLLAVVAIFVLFATGRTELPVWLNVTAGLGLPVGLALGVAGVIRNARRSRR</sequence>
<proteinExistence type="predicted"/>
<evidence type="ECO:0000313" key="3">
    <source>
        <dbReference type="EMBL" id="SHE79965.1"/>
    </source>
</evidence>
<feature type="transmembrane region" description="Helical" evidence="2">
    <location>
        <begin position="33"/>
        <end position="58"/>
    </location>
</feature>
<keyword evidence="2" id="KW-1133">Transmembrane helix</keyword>
<organism evidence="3 4">
    <name type="scientific">Streptoalloteichus hindustanus</name>
    <dbReference type="NCBI Taxonomy" id="2017"/>
    <lineage>
        <taxon>Bacteria</taxon>
        <taxon>Bacillati</taxon>
        <taxon>Actinomycetota</taxon>
        <taxon>Actinomycetes</taxon>
        <taxon>Pseudonocardiales</taxon>
        <taxon>Pseudonocardiaceae</taxon>
        <taxon>Streptoalloteichus</taxon>
    </lineage>
</organism>
<feature type="region of interest" description="Disordered" evidence="1">
    <location>
        <begin position="1"/>
        <end position="21"/>
    </location>
</feature>
<dbReference type="EMBL" id="FQVN01000001">
    <property type="protein sequence ID" value="SHE79965.1"/>
    <property type="molecule type" value="Genomic_DNA"/>
</dbReference>
<evidence type="ECO:0000313" key="4">
    <source>
        <dbReference type="Proteomes" id="UP000184501"/>
    </source>
</evidence>
<evidence type="ECO:0000256" key="2">
    <source>
        <dbReference type="SAM" id="Phobius"/>
    </source>
</evidence>